<dbReference type="AlphaFoldDB" id="A0A7R8UX13"/>
<dbReference type="GO" id="GO:0000166">
    <property type="term" value="F:nucleotide binding"/>
    <property type="evidence" value="ECO:0007669"/>
    <property type="project" value="UniProtKB-KW"/>
</dbReference>
<dbReference type="PANTHER" id="PTHR13045:SF0">
    <property type="entry name" value="7-METHYLGUANOSINE PHOSPHATE-SPECIFIC 5'-NUCLEOTIDASE"/>
    <property type="match status" value="1"/>
</dbReference>
<protein>
    <recommendedName>
        <fullName evidence="7">5'-nucleotidase</fullName>
    </recommendedName>
</protein>
<dbReference type="GO" id="GO:0000287">
    <property type="term" value="F:magnesium ion binding"/>
    <property type="evidence" value="ECO:0007669"/>
    <property type="project" value="InterPro"/>
</dbReference>
<organism evidence="5 6">
    <name type="scientific">Hermetia illucens</name>
    <name type="common">Black soldier fly</name>
    <dbReference type="NCBI Taxonomy" id="343691"/>
    <lineage>
        <taxon>Eukaryota</taxon>
        <taxon>Metazoa</taxon>
        <taxon>Ecdysozoa</taxon>
        <taxon>Arthropoda</taxon>
        <taxon>Hexapoda</taxon>
        <taxon>Insecta</taxon>
        <taxon>Pterygota</taxon>
        <taxon>Neoptera</taxon>
        <taxon>Endopterygota</taxon>
        <taxon>Diptera</taxon>
        <taxon>Brachycera</taxon>
        <taxon>Stratiomyomorpha</taxon>
        <taxon>Stratiomyidae</taxon>
        <taxon>Hermetiinae</taxon>
        <taxon>Hermetia</taxon>
    </lineage>
</organism>
<keyword evidence="2" id="KW-0547">Nucleotide-binding</keyword>
<evidence type="ECO:0000313" key="5">
    <source>
        <dbReference type="EMBL" id="CAD7088146.1"/>
    </source>
</evidence>
<keyword evidence="6" id="KW-1185">Reference proteome</keyword>
<reference evidence="5 6" key="1">
    <citation type="submission" date="2020-11" db="EMBL/GenBank/DDBJ databases">
        <authorList>
            <person name="Wallbank WR R."/>
            <person name="Pardo Diaz C."/>
            <person name="Kozak K."/>
            <person name="Martin S."/>
            <person name="Jiggins C."/>
            <person name="Moest M."/>
            <person name="Warren A I."/>
            <person name="Generalovic N T."/>
            <person name="Byers J.R.P. K."/>
            <person name="Montejo-Kovacevich G."/>
            <person name="Yen C E."/>
        </authorList>
    </citation>
    <scope>NUCLEOTIDE SEQUENCE [LARGE SCALE GENOMIC DNA]</scope>
</reference>
<proteinExistence type="predicted"/>
<sequence>METSRYKLKLHIAEHFQEANYLWRRNKGDSQNMTKSYRNVTLADVRAMTRARCEIKNGDLVVKMINDMICAGASKLQVLSDFDYTITKQCLEDGSSPPTSFKMFNKCKSVPPTFLEEDGKLREVYRPLEIDPNISTEEKAEKMQEWWEKSADIFK</sequence>
<dbReference type="InterPro" id="IPR036412">
    <property type="entry name" value="HAD-like_sf"/>
</dbReference>
<keyword evidence="4" id="KW-0460">Magnesium</keyword>
<keyword evidence="1" id="KW-0479">Metal-binding</keyword>
<dbReference type="Pfam" id="PF05822">
    <property type="entry name" value="UMPH-1"/>
    <property type="match status" value="1"/>
</dbReference>
<dbReference type="Proteomes" id="UP000594454">
    <property type="component" value="Chromosome 4"/>
</dbReference>
<dbReference type="PANTHER" id="PTHR13045">
    <property type="entry name" value="5'-NUCLEOTIDASE"/>
    <property type="match status" value="1"/>
</dbReference>
<evidence type="ECO:0000256" key="4">
    <source>
        <dbReference type="ARBA" id="ARBA00022842"/>
    </source>
</evidence>
<evidence type="ECO:0008006" key="7">
    <source>
        <dbReference type="Google" id="ProtNLM"/>
    </source>
</evidence>
<dbReference type="InterPro" id="IPR006434">
    <property type="entry name" value="Pyrimidine_nucleotidase_eu"/>
</dbReference>
<dbReference type="GO" id="GO:0005737">
    <property type="term" value="C:cytoplasm"/>
    <property type="evidence" value="ECO:0007669"/>
    <property type="project" value="InterPro"/>
</dbReference>
<evidence type="ECO:0000256" key="3">
    <source>
        <dbReference type="ARBA" id="ARBA00022801"/>
    </source>
</evidence>
<name>A0A7R8UX13_HERIL</name>
<dbReference type="Gene3D" id="1.10.150.340">
    <property type="entry name" value="Pyrimidine 5'-nucleotidase (UMPH-1), N-terminal domain"/>
    <property type="match status" value="1"/>
</dbReference>
<dbReference type="EMBL" id="LR899012">
    <property type="protein sequence ID" value="CAD7088146.1"/>
    <property type="molecule type" value="Genomic_DNA"/>
</dbReference>
<evidence type="ECO:0000313" key="6">
    <source>
        <dbReference type="Proteomes" id="UP000594454"/>
    </source>
</evidence>
<dbReference type="GO" id="GO:0008253">
    <property type="term" value="F:5'-nucleotidase activity"/>
    <property type="evidence" value="ECO:0007669"/>
    <property type="project" value="InterPro"/>
</dbReference>
<dbReference type="InParanoid" id="A0A7R8UX13"/>
<accession>A0A7R8UX13</accession>
<evidence type="ECO:0000256" key="2">
    <source>
        <dbReference type="ARBA" id="ARBA00022741"/>
    </source>
</evidence>
<keyword evidence="3" id="KW-0378">Hydrolase</keyword>
<dbReference type="SUPFAM" id="SSF56784">
    <property type="entry name" value="HAD-like"/>
    <property type="match status" value="1"/>
</dbReference>
<gene>
    <name evidence="5" type="ORF">HERILL_LOCUS10797</name>
</gene>
<evidence type="ECO:0000256" key="1">
    <source>
        <dbReference type="ARBA" id="ARBA00022723"/>
    </source>
</evidence>
<dbReference type="OrthoDB" id="10014216at2759"/>